<organism evidence="7 8">
    <name type="scientific">Gymnopus androsaceus JB14</name>
    <dbReference type="NCBI Taxonomy" id="1447944"/>
    <lineage>
        <taxon>Eukaryota</taxon>
        <taxon>Fungi</taxon>
        <taxon>Dikarya</taxon>
        <taxon>Basidiomycota</taxon>
        <taxon>Agaricomycotina</taxon>
        <taxon>Agaricomycetes</taxon>
        <taxon>Agaricomycetidae</taxon>
        <taxon>Agaricales</taxon>
        <taxon>Marasmiineae</taxon>
        <taxon>Omphalotaceae</taxon>
        <taxon>Gymnopus</taxon>
    </lineage>
</organism>
<gene>
    <name evidence="7" type="ORF">BT96DRAFT_984887</name>
</gene>
<protein>
    <recommendedName>
        <fullName evidence="6">Zn(2)-C6 fungal-type domain-containing protein</fullName>
    </recommendedName>
</protein>
<dbReference type="EMBL" id="ML769388">
    <property type="protein sequence ID" value="KAE9409151.1"/>
    <property type="molecule type" value="Genomic_DNA"/>
</dbReference>
<dbReference type="PROSITE" id="PS00463">
    <property type="entry name" value="ZN2_CY6_FUNGAL_1"/>
    <property type="match status" value="1"/>
</dbReference>
<dbReference type="CDD" id="cd12148">
    <property type="entry name" value="fungal_TF_MHR"/>
    <property type="match status" value="1"/>
</dbReference>
<feature type="domain" description="Zn(2)-C6 fungal-type" evidence="6">
    <location>
        <begin position="17"/>
        <end position="49"/>
    </location>
</feature>
<dbReference type="Gene3D" id="4.10.240.10">
    <property type="entry name" value="Zn(2)-C6 fungal-type DNA-binding domain"/>
    <property type="match status" value="1"/>
</dbReference>
<dbReference type="OrthoDB" id="2309723at2759"/>
<name>A0A6A4IEV1_9AGAR</name>
<dbReference type="Proteomes" id="UP000799118">
    <property type="component" value="Unassembled WGS sequence"/>
</dbReference>
<dbReference type="CDD" id="cd00067">
    <property type="entry name" value="GAL4"/>
    <property type="match status" value="1"/>
</dbReference>
<keyword evidence="2" id="KW-0479">Metal-binding</keyword>
<dbReference type="GO" id="GO:0000981">
    <property type="term" value="F:DNA-binding transcription factor activity, RNA polymerase II-specific"/>
    <property type="evidence" value="ECO:0007669"/>
    <property type="project" value="InterPro"/>
</dbReference>
<evidence type="ECO:0000256" key="5">
    <source>
        <dbReference type="ARBA" id="ARBA00023242"/>
    </source>
</evidence>
<dbReference type="Pfam" id="PF00172">
    <property type="entry name" value="Zn_clus"/>
    <property type="match status" value="1"/>
</dbReference>
<dbReference type="SUPFAM" id="SSF57701">
    <property type="entry name" value="Zn2/Cys6 DNA-binding domain"/>
    <property type="match status" value="1"/>
</dbReference>
<evidence type="ECO:0000313" key="8">
    <source>
        <dbReference type="Proteomes" id="UP000799118"/>
    </source>
</evidence>
<evidence type="ECO:0000256" key="4">
    <source>
        <dbReference type="ARBA" id="ARBA00023163"/>
    </source>
</evidence>
<dbReference type="PANTHER" id="PTHR47338:SF29">
    <property type="entry name" value="ZN(2)-C6 FUNGAL-TYPE DOMAIN-CONTAINING PROTEIN"/>
    <property type="match status" value="1"/>
</dbReference>
<evidence type="ECO:0000256" key="2">
    <source>
        <dbReference type="ARBA" id="ARBA00022723"/>
    </source>
</evidence>
<dbReference type="AlphaFoldDB" id="A0A6A4IEV1"/>
<keyword evidence="8" id="KW-1185">Reference proteome</keyword>
<evidence type="ECO:0000256" key="3">
    <source>
        <dbReference type="ARBA" id="ARBA00023015"/>
    </source>
</evidence>
<keyword evidence="4" id="KW-0804">Transcription</keyword>
<reference evidence="7" key="1">
    <citation type="journal article" date="2019" name="Environ. Microbiol.">
        <title>Fungal ecological strategies reflected in gene transcription - a case study of two litter decomposers.</title>
        <authorList>
            <person name="Barbi F."/>
            <person name="Kohler A."/>
            <person name="Barry K."/>
            <person name="Baskaran P."/>
            <person name="Daum C."/>
            <person name="Fauchery L."/>
            <person name="Ihrmark K."/>
            <person name="Kuo A."/>
            <person name="LaButti K."/>
            <person name="Lipzen A."/>
            <person name="Morin E."/>
            <person name="Grigoriev I.V."/>
            <person name="Henrissat B."/>
            <person name="Lindahl B."/>
            <person name="Martin F."/>
        </authorList>
    </citation>
    <scope>NUCLEOTIDE SEQUENCE</scope>
    <source>
        <strain evidence="7">JB14</strain>
    </source>
</reference>
<dbReference type="InterPro" id="IPR050815">
    <property type="entry name" value="TF_fung"/>
</dbReference>
<dbReference type="GO" id="GO:0005634">
    <property type="term" value="C:nucleus"/>
    <property type="evidence" value="ECO:0007669"/>
    <property type="project" value="UniProtKB-SubCell"/>
</dbReference>
<keyword evidence="5" id="KW-0539">Nucleus</keyword>
<evidence type="ECO:0000256" key="1">
    <source>
        <dbReference type="ARBA" id="ARBA00004123"/>
    </source>
</evidence>
<evidence type="ECO:0000313" key="7">
    <source>
        <dbReference type="EMBL" id="KAE9409151.1"/>
    </source>
</evidence>
<sequence>MSSSSYNEAASLRRGQACISCRRRKMRCDGAKPICNQCLRRGRPEDCEYTDGHGPTLTETLENNITQLQRRIYELENRSHGNSRDSVLLNQPYSSRSNIPAGAAASSEPPTSLIQPIVDKFLEHGDAFGFFLSPSNFRASVVLPYAIGHHWRPSESLLTTVYFLGCLFSDDPIWNSRSQGYLSSALQYVSIGKLVEGRYHITAAMSIGVGSGLNKIRSPEMLLMHGNGDGTFPQAGSAVDVGERVIGWWVTVSFNQCWAAAFEVNSYNDAIITGSETPWPLTLEYYAQGHLSHVQPSLTVASYLNGTIQDVTNSSSYLELFAKASLLWKQAHLVKEAAATGSNIGPSFEITRNRINELLVILANSGNPNGRNLLPWCIAHAALISLNGMRSPTATSVHSLRSSSLAILEEIRKIVPQRVKHLSPIITMIWALANRTLLNVLRTTSGGESRNLIASIRIGVSAMEQFRSSWSSLTS</sequence>
<keyword evidence="3" id="KW-0805">Transcription regulation</keyword>
<dbReference type="SMART" id="SM00066">
    <property type="entry name" value="GAL4"/>
    <property type="match status" value="1"/>
</dbReference>
<dbReference type="InterPro" id="IPR001138">
    <property type="entry name" value="Zn2Cys6_DnaBD"/>
</dbReference>
<dbReference type="PROSITE" id="PS50048">
    <property type="entry name" value="ZN2_CY6_FUNGAL_2"/>
    <property type="match status" value="1"/>
</dbReference>
<evidence type="ECO:0000259" key="6">
    <source>
        <dbReference type="PROSITE" id="PS50048"/>
    </source>
</evidence>
<dbReference type="InterPro" id="IPR036864">
    <property type="entry name" value="Zn2-C6_fun-type_DNA-bd_sf"/>
</dbReference>
<dbReference type="GO" id="GO:0008270">
    <property type="term" value="F:zinc ion binding"/>
    <property type="evidence" value="ECO:0007669"/>
    <property type="project" value="InterPro"/>
</dbReference>
<comment type="subcellular location">
    <subcellularLocation>
        <location evidence="1">Nucleus</location>
    </subcellularLocation>
</comment>
<dbReference type="PANTHER" id="PTHR47338">
    <property type="entry name" value="ZN(II)2CYS6 TRANSCRIPTION FACTOR (EUROFUNG)-RELATED"/>
    <property type="match status" value="1"/>
</dbReference>
<accession>A0A6A4IEV1</accession>
<proteinExistence type="predicted"/>